<protein>
    <submittedName>
        <fullName evidence="5">Fumble-domain-containing protein</fullName>
    </submittedName>
</protein>
<feature type="compositionally biased region" description="Basic and acidic residues" evidence="4">
    <location>
        <begin position="7"/>
        <end position="35"/>
    </location>
</feature>
<keyword evidence="3" id="KW-0173">Coenzyme A biosynthesis</keyword>
<evidence type="ECO:0000256" key="4">
    <source>
        <dbReference type="SAM" id="MobiDB-lite"/>
    </source>
</evidence>
<proteinExistence type="predicted"/>
<dbReference type="EMBL" id="ML120373">
    <property type="protein sequence ID" value="RPB01460.1"/>
    <property type="molecule type" value="Genomic_DNA"/>
</dbReference>
<evidence type="ECO:0000256" key="2">
    <source>
        <dbReference type="ARBA" id="ARBA00022840"/>
    </source>
</evidence>
<dbReference type="Proteomes" id="UP000276215">
    <property type="component" value="Unassembled WGS sequence"/>
</dbReference>
<dbReference type="STRING" id="1336337.A0A3N4JT17"/>
<dbReference type="GO" id="GO:0005634">
    <property type="term" value="C:nucleus"/>
    <property type="evidence" value="ECO:0007669"/>
    <property type="project" value="TreeGrafter"/>
</dbReference>
<dbReference type="NCBIfam" id="TIGR00555">
    <property type="entry name" value="panK_eukar"/>
    <property type="match status" value="1"/>
</dbReference>
<dbReference type="PANTHER" id="PTHR12280:SF20">
    <property type="entry name" value="4'-PHOSPHOPANTETHEINE PHOSPHATASE"/>
    <property type="match status" value="1"/>
</dbReference>
<keyword evidence="2" id="KW-0067">ATP-binding</keyword>
<evidence type="ECO:0000313" key="5">
    <source>
        <dbReference type="EMBL" id="RPB01460.1"/>
    </source>
</evidence>
<evidence type="ECO:0000256" key="3">
    <source>
        <dbReference type="ARBA" id="ARBA00022993"/>
    </source>
</evidence>
<dbReference type="OrthoDB" id="498611at2759"/>
<feature type="compositionally biased region" description="Low complexity" evidence="4">
    <location>
        <begin position="52"/>
        <end position="67"/>
    </location>
</feature>
<dbReference type="GO" id="GO:0015937">
    <property type="term" value="P:coenzyme A biosynthetic process"/>
    <property type="evidence" value="ECO:0007669"/>
    <property type="project" value="UniProtKB-KW"/>
</dbReference>
<evidence type="ECO:0000313" key="6">
    <source>
        <dbReference type="Proteomes" id="UP000276215"/>
    </source>
</evidence>
<dbReference type="InterPro" id="IPR043129">
    <property type="entry name" value="ATPase_NBD"/>
</dbReference>
<dbReference type="GO" id="GO:0005524">
    <property type="term" value="F:ATP binding"/>
    <property type="evidence" value="ECO:0007669"/>
    <property type="project" value="UniProtKB-KW"/>
</dbReference>
<organism evidence="5 6">
    <name type="scientific">Choiromyces venosus 120613-1</name>
    <dbReference type="NCBI Taxonomy" id="1336337"/>
    <lineage>
        <taxon>Eukaryota</taxon>
        <taxon>Fungi</taxon>
        <taxon>Dikarya</taxon>
        <taxon>Ascomycota</taxon>
        <taxon>Pezizomycotina</taxon>
        <taxon>Pezizomycetes</taxon>
        <taxon>Pezizales</taxon>
        <taxon>Tuberaceae</taxon>
        <taxon>Choiromyces</taxon>
    </lineage>
</organism>
<dbReference type="InterPro" id="IPR004567">
    <property type="entry name" value="Type_II_PanK"/>
</dbReference>
<feature type="region of interest" description="Disordered" evidence="4">
    <location>
        <begin position="1"/>
        <end position="71"/>
    </location>
</feature>
<dbReference type="GO" id="GO:0004594">
    <property type="term" value="F:pantothenate kinase activity"/>
    <property type="evidence" value="ECO:0007669"/>
    <property type="project" value="TreeGrafter"/>
</dbReference>
<dbReference type="GO" id="GO:0005829">
    <property type="term" value="C:cytosol"/>
    <property type="evidence" value="ECO:0007669"/>
    <property type="project" value="TreeGrafter"/>
</dbReference>
<dbReference type="Gene3D" id="3.30.420.40">
    <property type="match status" value="1"/>
</dbReference>
<dbReference type="PANTHER" id="PTHR12280">
    <property type="entry name" value="PANTOTHENATE KINASE"/>
    <property type="match status" value="1"/>
</dbReference>
<dbReference type="Pfam" id="PF03630">
    <property type="entry name" value="Fumble"/>
    <property type="match status" value="1"/>
</dbReference>
<name>A0A3N4JT17_9PEZI</name>
<dbReference type="CDD" id="cd24123">
    <property type="entry name" value="ASKHA_NBD_PanK-II_Pank4"/>
    <property type="match status" value="1"/>
</dbReference>
<keyword evidence="6" id="KW-1185">Reference proteome</keyword>
<dbReference type="SUPFAM" id="SSF53067">
    <property type="entry name" value="Actin-like ATPase domain"/>
    <property type="match status" value="2"/>
</dbReference>
<gene>
    <name evidence="5" type="ORF">L873DRAFT_1842426</name>
</gene>
<evidence type="ECO:0000256" key="1">
    <source>
        <dbReference type="ARBA" id="ARBA00022741"/>
    </source>
</evidence>
<reference evidence="5 6" key="1">
    <citation type="journal article" date="2018" name="Nat. Ecol. Evol.">
        <title>Pezizomycetes genomes reveal the molecular basis of ectomycorrhizal truffle lifestyle.</title>
        <authorList>
            <person name="Murat C."/>
            <person name="Payen T."/>
            <person name="Noel B."/>
            <person name="Kuo A."/>
            <person name="Morin E."/>
            <person name="Chen J."/>
            <person name="Kohler A."/>
            <person name="Krizsan K."/>
            <person name="Balestrini R."/>
            <person name="Da Silva C."/>
            <person name="Montanini B."/>
            <person name="Hainaut M."/>
            <person name="Levati E."/>
            <person name="Barry K.W."/>
            <person name="Belfiori B."/>
            <person name="Cichocki N."/>
            <person name="Clum A."/>
            <person name="Dockter R.B."/>
            <person name="Fauchery L."/>
            <person name="Guy J."/>
            <person name="Iotti M."/>
            <person name="Le Tacon F."/>
            <person name="Lindquist E.A."/>
            <person name="Lipzen A."/>
            <person name="Malagnac F."/>
            <person name="Mello A."/>
            <person name="Molinier V."/>
            <person name="Miyauchi S."/>
            <person name="Poulain J."/>
            <person name="Riccioni C."/>
            <person name="Rubini A."/>
            <person name="Sitrit Y."/>
            <person name="Splivallo R."/>
            <person name="Traeger S."/>
            <person name="Wang M."/>
            <person name="Zifcakova L."/>
            <person name="Wipf D."/>
            <person name="Zambonelli A."/>
            <person name="Paolocci F."/>
            <person name="Nowrousian M."/>
            <person name="Ottonello S."/>
            <person name="Baldrian P."/>
            <person name="Spatafora J.W."/>
            <person name="Henrissat B."/>
            <person name="Nagy L.G."/>
            <person name="Aury J.M."/>
            <person name="Wincker P."/>
            <person name="Grigoriev I.V."/>
            <person name="Bonfante P."/>
            <person name="Martin F.M."/>
        </authorList>
    </citation>
    <scope>NUCLEOTIDE SEQUENCE [LARGE SCALE GENOMIC DNA]</scope>
    <source>
        <strain evidence="5 6">120613-1</strain>
    </source>
</reference>
<accession>A0A3N4JT17</accession>
<dbReference type="AlphaFoldDB" id="A0A3N4JT17"/>
<dbReference type="FunFam" id="3.30.420.40:FF:000115">
    <property type="entry name" value="Pantothenate kinase PanK"/>
    <property type="match status" value="1"/>
</dbReference>
<keyword evidence="1" id="KW-0547">Nucleotide-binding</keyword>
<sequence>MNTMSPDEPRPDVAPKENLTRPRKNTAFEKLDRPGSVRINVQGAFIVDDDSSTPPRSGSPPRYTGPGETKDIRLPHHKTGVSHIAVDIGGSLAKCVYFTQDPNGQGGKLSFKNFETEHIDDLISFMDSLVNGKRSGQDDCMVNKKDRLHIMATGGGAYKYYDKIKEALGVDIYREDEMECLIVGERTRHLSPGFNVESNRLPGLDFFITEIPDEVFTYSEEDPMQFAERRVDIYPYLLVNIGSGVSMIKVSGPQQFQRIGGSSLGGGTLWGLLSLLTSARSFDEMLGMAEKGDNTKVDMLVGDIYGGGYGRIGLKSSTIASSFGKVFKKQVESGTEYCPKSSSSTNTNGKNRGFEPEDISRSLLYAVSNNIGQIAYLQAQNHGLEHIYFGGSFIRGHKQTMNTLSYAIKFWSKGEKKAYFLRHEGYLGSVGAFIRRQPRNWGRRYSAGDEHPYPGIRFNKEA</sequence>
<dbReference type="Gene3D" id="3.30.420.510">
    <property type="match status" value="1"/>
</dbReference>